<evidence type="ECO:0000256" key="4">
    <source>
        <dbReference type="ARBA" id="ARBA00022496"/>
    </source>
</evidence>
<dbReference type="GO" id="GO:1901678">
    <property type="term" value="P:iron coordination entity transport"/>
    <property type="evidence" value="ECO:0007669"/>
    <property type="project" value="UniProtKB-ARBA"/>
</dbReference>
<dbReference type="RefSeq" id="WP_072955259.1">
    <property type="nucleotide sequence ID" value="NZ_FQUH01000002.1"/>
</dbReference>
<dbReference type="GO" id="GO:0030288">
    <property type="term" value="C:outer membrane-bounded periplasmic space"/>
    <property type="evidence" value="ECO:0007669"/>
    <property type="project" value="TreeGrafter"/>
</dbReference>
<evidence type="ECO:0000259" key="6">
    <source>
        <dbReference type="PROSITE" id="PS50983"/>
    </source>
</evidence>
<dbReference type="SUPFAM" id="SSF53807">
    <property type="entry name" value="Helical backbone' metal receptor"/>
    <property type="match status" value="1"/>
</dbReference>
<dbReference type="Pfam" id="PF01497">
    <property type="entry name" value="Peripla_BP_2"/>
    <property type="match status" value="1"/>
</dbReference>
<proteinExistence type="inferred from homology"/>
<keyword evidence="4" id="KW-0406">Ion transport</keyword>
<dbReference type="CDD" id="cd01146">
    <property type="entry name" value="FhuD"/>
    <property type="match status" value="1"/>
</dbReference>
<dbReference type="Proteomes" id="UP000184159">
    <property type="component" value="Unassembled WGS sequence"/>
</dbReference>
<organism evidence="7 8">
    <name type="scientific">Vibrio gazogenes DSM 21264 = NBRC 103151</name>
    <dbReference type="NCBI Taxonomy" id="1123492"/>
    <lineage>
        <taxon>Bacteria</taxon>
        <taxon>Pseudomonadati</taxon>
        <taxon>Pseudomonadota</taxon>
        <taxon>Gammaproteobacteria</taxon>
        <taxon>Vibrionales</taxon>
        <taxon>Vibrionaceae</taxon>
        <taxon>Vibrio</taxon>
    </lineage>
</organism>
<evidence type="ECO:0000313" key="8">
    <source>
        <dbReference type="Proteomes" id="UP000184159"/>
    </source>
</evidence>
<dbReference type="EMBL" id="FQUH01000002">
    <property type="protein sequence ID" value="SHE58988.1"/>
    <property type="molecule type" value="Genomic_DNA"/>
</dbReference>
<name>A0A1M4UQQ7_VIBGA</name>
<dbReference type="InterPro" id="IPR002491">
    <property type="entry name" value="ABC_transptr_periplasmic_BD"/>
</dbReference>
<keyword evidence="4" id="KW-0410">Iron transport</keyword>
<evidence type="ECO:0000256" key="3">
    <source>
        <dbReference type="ARBA" id="ARBA00022448"/>
    </source>
</evidence>
<keyword evidence="8" id="KW-1185">Reference proteome</keyword>
<dbReference type="InterPro" id="IPR051313">
    <property type="entry name" value="Bact_iron-sidero_bind"/>
</dbReference>
<evidence type="ECO:0000313" key="7">
    <source>
        <dbReference type="EMBL" id="SHE58988.1"/>
    </source>
</evidence>
<reference evidence="8" key="1">
    <citation type="submission" date="2016-11" db="EMBL/GenBank/DDBJ databases">
        <authorList>
            <person name="Varghese N."/>
            <person name="Submissions S."/>
        </authorList>
    </citation>
    <scope>NUCLEOTIDE SEQUENCE [LARGE SCALE GENOMIC DNA]</scope>
    <source>
        <strain evidence="8">DSM 21264</strain>
    </source>
</reference>
<evidence type="ECO:0000256" key="1">
    <source>
        <dbReference type="ARBA" id="ARBA00004196"/>
    </source>
</evidence>
<keyword evidence="3" id="KW-0813">Transport</keyword>
<comment type="subcellular location">
    <subcellularLocation>
        <location evidence="1">Cell envelope</location>
    </subcellularLocation>
</comment>
<feature type="domain" description="Fe/B12 periplasmic-binding" evidence="6">
    <location>
        <begin position="60"/>
        <end position="323"/>
    </location>
</feature>
<accession>A0A1M4UQQ7</accession>
<dbReference type="PANTHER" id="PTHR30532">
    <property type="entry name" value="IRON III DICITRATE-BINDING PERIPLASMIC PROTEIN"/>
    <property type="match status" value="1"/>
</dbReference>
<sequence length="330" mass="37086">MRIRSVVAFVSKIVSQIILNPVLLLPLCLFSSFFAYSGEVAPQSVAHAMGNTDIPQQPIRIVTLFQGATDSAIALGLRPIGVVDAWAEKPTYRYLREPLKGVVHVGLETQPNLEKIAALHPDLIIGSKSRHEKIYPQLSQIAPTIFTENVYNFKRTLALIAKATRHESEEAKLLGQWHSRVTQFRAKLQGNNAKWPITASIINVRADHLRLYLQDSFPGMVLKSIGFQFPKANDFAGWGMKLKSKESLPTINADVFFIIPQSDDPAVQQNYRSWSHHPLWKILNAPRNGEVYIVDRTSWLLSGGILGANLILDQLSNLYHLKSEEQSRYL</sequence>
<keyword evidence="5" id="KW-0732">Signal</keyword>
<gene>
    <name evidence="7" type="ORF">SAMN02745781_00534</name>
</gene>
<dbReference type="Gene3D" id="3.40.50.1980">
    <property type="entry name" value="Nitrogenase molybdenum iron protein domain"/>
    <property type="match status" value="2"/>
</dbReference>
<comment type="similarity">
    <text evidence="2">Belongs to the bacterial solute-binding protein 8 family.</text>
</comment>
<evidence type="ECO:0000256" key="5">
    <source>
        <dbReference type="ARBA" id="ARBA00022729"/>
    </source>
</evidence>
<evidence type="ECO:0000256" key="2">
    <source>
        <dbReference type="ARBA" id="ARBA00008814"/>
    </source>
</evidence>
<dbReference type="AlphaFoldDB" id="A0A1M4UQQ7"/>
<protein>
    <submittedName>
        <fullName evidence="7">Iron complex transport system substrate-binding protein</fullName>
    </submittedName>
</protein>
<dbReference type="PROSITE" id="PS50983">
    <property type="entry name" value="FE_B12_PBP"/>
    <property type="match status" value="1"/>
</dbReference>
<keyword evidence="4" id="KW-0408">Iron</keyword>
<dbReference type="PANTHER" id="PTHR30532:SF21">
    <property type="entry name" value="SIDEROPHORE-BINDING LIPOPROTEIN YFIY-RELATED"/>
    <property type="match status" value="1"/>
</dbReference>